<dbReference type="InterPro" id="IPR017853">
    <property type="entry name" value="GH"/>
</dbReference>
<evidence type="ECO:0000256" key="7">
    <source>
        <dbReference type="SAM" id="SignalP"/>
    </source>
</evidence>
<dbReference type="FunFam" id="2.60.40.1180:FF:000011">
    <property type="entry name" value="Alpha-L-arabinofuranosidase 1"/>
    <property type="match status" value="1"/>
</dbReference>
<feature type="chain" id="PRO_5043822734" description="non-reducing end alpha-L-arabinofuranosidase" evidence="7">
    <location>
        <begin position="27"/>
        <end position="716"/>
    </location>
</feature>
<dbReference type="SUPFAM" id="SSF51445">
    <property type="entry name" value="(Trans)glycosidases"/>
    <property type="match status" value="1"/>
</dbReference>
<dbReference type="PANTHER" id="PTHR31776">
    <property type="entry name" value="ALPHA-L-ARABINOFURANOSIDASE 1"/>
    <property type="match status" value="1"/>
</dbReference>
<evidence type="ECO:0000256" key="4">
    <source>
        <dbReference type="ARBA" id="ARBA00022729"/>
    </source>
</evidence>
<feature type="signal peptide" evidence="7">
    <location>
        <begin position="1"/>
        <end position="26"/>
    </location>
</feature>
<dbReference type="PANTHER" id="PTHR31776:SF0">
    <property type="entry name" value="ALPHA-L-ARABINOFURANOSIDASE 1"/>
    <property type="match status" value="1"/>
</dbReference>
<dbReference type="Gene3D" id="3.20.20.80">
    <property type="entry name" value="Glycosidases"/>
    <property type="match status" value="1"/>
</dbReference>
<dbReference type="Pfam" id="PF22848">
    <property type="entry name" value="ASD1_dom"/>
    <property type="match status" value="1"/>
</dbReference>
<organism evidence="9">
    <name type="scientific">Sesamum radiatum</name>
    <name type="common">Black benniseed</name>
    <dbReference type="NCBI Taxonomy" id="300843"/>
    <lineage>
        <taxon>Eukaryota</taxon>
        <taxon>Viridiplantae</taxon>
        <taxon>Streptophyta</taxon>
        <taxon>Embryophyta</taxon>
        <taxon>Tracheophyta</taxon>
        <taxon>Spermatophyta</taxon>
        <taxon>Magnoliopsida</taxon>
        <taxon>eudicotyledons</taxon>
        <taxon>Gunneridae</taxon>
        <taxon>Pentapetalae</taxon>
        <taxon>asterids</taxon>
        <taxon>lamiids</taxon>
        <taxon>Lamiales</taxon>
        <taxon>Pedaliaceae</taxon>
        <taxon>Sesamum</taxon>
    </lineage>
</organism>
<name>A0AAW2NBS8_SESRA</name>
<dbReference type="AlphaFoldDB" id="A0AAW2NBS8"/>
<evidence type="ECO:0000256" key="6">
    <source>
        <dbReference type="ARBA" id="ARBA00023180"/>
    </source>
</evidence>
<evidence type="ECO:0000313" key="9">
    <source>
        <dbReference type="EMBL" id="KAL0339846.1"/>
    </source>
</evidence>
<reference evidence="9" key="2">
    <citation type="journal article" date="2024" name="Plant">
        <title>Genomic evolution and insights into agronomic trait innovations of Sesamum species.</title>
        <authorList>
            <person name="Miao H."/>
            <person name="Wang L."/>
            <person name="Qu L."/>
            <person name="Liu H."/>
            <person name="Sun Y."/>
            <person name="Le M."/>
            <person name="Wang Q."/>
            <person name="Wei S."/>
            <person name="Zheng Y."/>
            <person name="Lin W."/>
            <person name="Duan Y."/>
            <person name="Cao H."/>
            <person name="Xiong S."/>
            <person name="Wang X."/>
            <person name="Wei L."/>
            <person name="Li C."/>
            <person name="Ma Q."/>
            <person name="Ju M."/>
            <person name="Zhao R."/>
            <person name="Li G."/>
            <person name="Mu C."/>
            <person name="Tian Q."/>
            <person name="Mei H."/>
            <person name="Zhang T."/>
            <person name="Gao T."/>
            <person name="Zhang H."/>
        </authorList>
    </citation>
    <scope>NUCLEOTIDE SEQUENCE</scope>
    <source>
        <strain evidence="9">G02</strain>
    </source>
</reference>
<dbReference type="Gene3D" id="2.60.40.1180">
    <property type="entry name" value="Golgi alpha-mannosidase II"/>
    <property type="match status" value="1"/>
</dbReference>
<accession>A0AAW2NBS8</accession>
<comment type="similarity">
    <text evidence="2">Belongs to the glycosyl hydrolase 51 family.</text>
</comment>
<feature type="domain" description="Alpha-L-arabinofuranosidase C-terminal" evidence="8">
    <location>
        <begin position="503"/>
        <end position="690"/>
    </location>
</feature>
<dbReference type="InterPro" id="IPR051563">
    <property type="entry name" value="Glycosyl_Hydrolase_51"/>
</dbReference>
<dbReference type="EMBL" id="JACGWJ010000020">
    <property type="protein sequence ID" value="KAL0339846.1"/>
    <property type="molecule type" value="Genomic_DNA"/>
</dbReference>
<evidence type="ECO:0000256" key="3">
    <source>
        <dbReference type="ARBA" id="ARBA00012670"/>
    </source>
</evidence>
<evidence type="ECO:0000256" key="5">
    <source>
        <dbReference type="ARBA" id="ARBA00022801"/>
    </source>
</evidence>
<protein>
    <recommendedName>
        <fullName evidence="3">non-reducing end alpha-L-arabinofuranosidase</fullName>
        <ecNumber evidence="3">3.2.1.55</ecNumber>
    </recommendedName>
</protein>
<keyword evidence="5" id="KW-0378">Hydrolase</keyword>
<keyword evidence="6" id="KW-0325">Glycoprotein</keyword>
<dbReference type="GO" id="GO:0046556">
    <property type="term" value="F:alpha-L-arabinofuranosidase activity"/>
    <property type="evidence" value="ECO:0007669"/>
    <property type="project" value="UniProtKB-EC"/>
</dbReference>
<dbReference type="InterPro" id="IPR010720">
    <property type="entry name" value="Alpha-L-AF_C"/>
</dbReference>
<comment type="caution">
    <text evidence="9">The sequence shown here is derived from an EMBL/GenBank/DDBJ whole genome shotgun (WGS) entry which is preliminary data.</text>
</comment>
<dbReference type="InterPro" id="IPR013780">
    <property type="entry name" value="Glyco_hydro_b"/>
</dbReference>
<dbReference type="FunFam" id="3.20.20.80:FF:000025">
    <property type="entry name" value="Alpha-L-arabinofuranosidase 1"/>
    <property type="match status" value="1"/>
</dbReference>
<comment type="catalytic activity">
    <reaction evidence="1">
        <text>Hydrolysis of terminal non-reducing alpha-L-arabinofuranoside residues in alpha-L-arabinosides.</text>
        <dbReference type="EC" id="3.2.1.55"/>
    </reaction>
</comment>
<dbReference type="InterPro" id="IPR055235">
    <property type="entry name" value="ASD1_cat"/>
</dbReference>
<dbReference type="Pfam" id="PF06964">
    <property type="entry name" value="Alpha-L-AF_C"/>
    <property type="match status" value="1"/>
</dbReference>
<proteinExistence type="inferred from homology"/>
<dbReference type="EC" id="3.2.1.55" evidence="3"/>
<evidence type="ECO:0000256" key="1">
    <source>
        <dbReference type="ARBA" id="ARBA00001462"/>
    </source>
</evidence>
<evidence type="ECO:0000256" key="2">
    <source>
        <dbReference type="ARBA" id="ARBA00007186"/>
    </source>
</evidence>
<sequence>MGAITLLHSILLFFFILLSALYQSSATGIGANQTISLFVNASEASAKKIPETLFVCLFKQTFHNPSLVIRLANGSSYYECEINHAGAGGLWAELVNNRGFEAGGPNTPSNIEPWSVIGDESSLFVSTDRSSCFDRNKIALRMEVLCGHEGTMCPASGVGIYNPGFWGMVQVLLFQSSRGLVTRLPIGPKFVLQNIEQGKTYKLVLYARSLGPINVSVSLIGSTGLQLASTNIVASDVSNWTKLEAVLQAKGTDANSRLQLTTTRKGVIWFDQVSLMPTDTYKGHGFRNDLFEMVKNMRPAFIRFPGGCFVEGEWLRNAFRWKETIGPWEERPGHFGDVWHYWTDDGLGHFEFLQLAEDLGALPVWVFNNGVSHNDEVDTSSISPFLQEILDGIEFARGDRDSKWGSVRAAMGHPEPFDLRYVAVGNEDCGKKNYLGNYLKFYSAIKSAYPDIKIISNCDGSSRPLDHPADLYDYHIYSSANNVFASAQKFDKASRNGPKAFVSEYAVTGNDAGKGSLLAALAEAGFLIGLEKNCDAVEMASYAPLFVNTHDRTWNPDAIVFDSSQAYGTPSYWMQHFFRESNGATLLSSTLQPNPSSSIIASAITWKDTADNKHLRIKVVNFGSNSVILQISIVGLEVNSLQSFGSTKTELTSISVMDENSFQVPNKVVPVKTQLDDVGEEMDTVLSPHSVTSLDFVINSDNIRIFGSDAVDKSPY</sequence>
<evidence type="ECO:0000259" key="8">
    <source>
        <dbReference type="SMART" id="SM00813"/>
    </source>
</evidence>
<reference evidence="9" key="1">
    <citation type="submission" date="2020-06" db="EMBL/GenBank/DDBJ databases">
        <authorList>
            <person name="Li T."/>
            <person name="Hu X."/>
            <person name="Zhang T."/>
            <person name="Song X."/>
            <person name="Zhang H."/>
            <person name="Dai N."/>
            <person name="Sheng W."/>
            <person name="Hou X."/>
            <person name="Wei L."/>
        </authorList>
    </citation>
    <scope>NUCLEOTIDE SEQUENCE</scope>
    <source>
        <strain evidence="9">G02</strain>
        <tissue evidence="9">Leaf</tissue>
    </source>
</reference>
<dbReference type="GO" id="GO:0046373">
    <property type="term" value="P:L-arabinose metabolic process"/>
    <property type="evidence" value="ECO:0007669"/>
    <property type="project" value="InterPro"/>
</dbReference>
<keyword evidence="4 7" id="KW-0732">Signal</keyword>
<gene>
    <name evidence="9" type="ORF">Sradi_4501400</name>
</gene>
<dbReference type="SMART" id="SM00813">
    <property type="entry name" value="Alpha-L-AF_C"/>
    <property type="match status" value="1"/>
</dbReference>